<dbReference type="STRING" id="1314790.A0A1Y1XF63"/>
<comment type="caution">
    <text evidence="1">The sequence shown here is derived from an EMBL/GenBank/DDBJ whole genome shotgun (WGS) entry which is preliminary data.</text>
</comment>
<evidence type="ECO:0000313" key="2">
    <source>
        <dbReference type="Proteomes" id="UP000193498"/>
    </source>
</evidence>
<dbReference type="OrthoDB" id="2117718at2759"/>
<dbReference type="Proteomes" id="UP000193498">
    <property type="component" value="Unassembled WGS sequence"/>
</dbReference>
<feature type="non-terminal residue" evidence="1">
    <location>
        <position position="107"/>
    </location>
</feature>
<proteinExistence type="predicted"/>
<evidence type="ECO:0000313" key="1">
    <source>
        <dbReference type="EMBL" id="ORX84410.1"/>
    </source>
</evidence>
<dbReference type="InParanoid" id="A0A1Y1XF63"/>
<name>A0A1Y1XF63_9FUNG</name>
<gene>
    <name evidence="1" type="ORF">K493DRAFT_291781</name>
</gene>
<reference evidence="1 2" key="1">
    <citation type="submission" date="2016-07" db="EMBL/GenBank/DDBJ databases">
        <title>Pervasive Adenine N6-methylation of Active Genes in Fungi.</title>
        <authorList>
            <consortium name="DOE Joint Genome Institute"/>
            <person name="Mondo S.J."/>
            <person name="Dannebaum R.O."/>
            <person name="Kuo R.C."/>
            <person name="Labutti K."/>
            <person name="Haridas S."/>
            <person name="Kuo A."/>
            <person name="Salamov A."/>
            <person name="Ahrendt S.R."/>
            <person name="Lipzen A."/>
            <person name="Sullivan W."/>
            <person name="Andreopoulos W.B."/>
            <person name="Clum A."/>
            <person name="Lindquist E."/>
            <person name="Daum C."/>
            <person name="Ramamoorthy G.K."/>
            <person name="Gryganskyi A."/>
            <person name="Culley D."/>
            <person name="Magnuson J.K."/>
            <person name="James T.Y."/>
            <person name="O'Malley M.A."/>
            <person name="Stajich J.E."/>
            <person name="Spatafora J.W."/>
            <person name="Visel A."/>
            <person name="Grigoriev I.V."/>
        </authorList>
    </citation>
    <scope>NUCLEOTIDE SEQUENCE [LARGE SCALE GENOMIC DNA]</scope>
    <source>
        <strain evidence="1 2">CBS 931.73</strain>
    </source>
</reference>
<accession>A0A1Y1XF63</accession>
<organism evidence="1 2">
    <name type="scientific">Basidiobolus meristosporus CBS 931.73</name>
    <dbReference type="NCBI Taxonomy" id="1314790"/>
    <lineage>
        <taxon>Eukaryota</taxon>
        <taxon>Fungi</taxon>
        <taxon>Fungi incertae sedis</taxon>
        <taxon>Zoopagomycota</taxon>
        <taxon>Entomophthoromycotina</taxon>
        <taxon>Basidiobolomycetes</taxon>
        <taxon>Basidiobolales</taxon>
        <taxon>Basidiobolaceae</taxon>
        <taxon>Basidiobolus</taxon>
    </lineage>
</organism>
<sequence>MHLPIVDHSVGVSFMDPMDCDYPAYIVQSISDEIVNLAVEIDPCVLLRQMGKWRDIDQGLIESICGELASSVKHTEHAYRTRKPIPSWNSSSIAWEQSIVEGHATHP</sequence>
<keyword evidence="2" id="KW-1185">Reference proteome</keyword>
<dbReference type="EMBL" id="MCFE01000612">
    <property type="protein sequence ID" value="ORX84410.1"/>
    <property type="molecule type" value="Genomic_DNA"/>
</dbReference>
<dbReference type="AlphaFoldDB" id="A0A1Y1XF63"/>
<protein>
    <submittedName>
        <fullName evidence="1">Uncharacterized protein</fullName>
    </submittedName>
</protein>